<dbReference type="InterPro" id="IPR001611">
    <property type="entry name" value="Leu-rich_rpt"/>
</dbReference>
<evidence type="ECO:0000256" key="5">
    <source>
        <dbReference type="ARBA" id="ARBA00022475"/>
    </source>
</evidence>
<evidence type="ECO:0000256" key="15">
    <source>
        <dbReference type="ARBA" id="ARBA00022989"/>
    </source>
</evidence>
<evidence type="ECO:0000256" key="13">
    <source>
        <dbReference type="ARBA" id="ARBA00022777"/>
    </source>
</evidence>
<dbReference type="InterPro" id="IPR011009">
    <property type="entry name" value="Kinase-like_dom_sf"/>
</dbReference>
<keyword evidence="10" id="KW-0732">Signal</keyword>
<dbReference type="InterPro" id="IPR001245">
    <property type="entry name" value="Ser-Thr/Tyr_kinase_cat_dom"/>
</dbReference>
<dbReference type="Gene3D" id="1.10.510.10">
    <property type="entry name" value="Transferase(Phosphotransferase) domain 1"/>
    <property type="match status" value="1"/>
</dbReference>
<proteinExistence type="inferred from homology"/>
<evidence type="ECO:0000256" key="3">
    <source>
        <dbReference type="ARBA" id="ARBA00008684"/>
    </source>
</evidence>
<evidence type="ECO:0000256" key="9">
    <source>
        <dbReference type="ARBA" id="ARBA00022692"/>
    </source>
</evidence>
<evidence type="ECO:0000256" key="12">
    <source>
        <dbReference type="ARBA" id="ARBA00022741"/>
    </source>
</evidence>
<evidence type="ECO:0000256" key="14">
    <source>
        <dbReference type="ARBA" id="ARBA00022840"/>
    </source>
</evidence>
<dbReference type="Gene3D" id="3.30.200.20">
    <property type="entry name" value="Phosphorylase Kinase, domain 1"/>
    <property type="match status" value="1"/>
</dbReference>
<dbReference type="SMART" id="SM00369">
    <property type="entry name" value="LRR_TYP"/>
    <property type="match status" value="9"/>
</dbReference>
<keyword evidence="13" id="KW-0418">Kinase</keyword>
<evidence type="ECO:0000256" key="16">
    <source>
        <dbReference type="ARBA" id="ARBA00023136"/>
    </source>
</evidence>
<dbReference type="Pfam" id="PF07714">
    <property type="entry name" value="PK_Tyr_Ser-Thr"/>
    <property type="match status" value="1"/>
</dbReference>
<dbReference type="PROSITE" id="PS00107">
    <property type="entry name" value="PROTEIN_KINASE_ATP"/>
    <property type="match status" value="1"/>
</dbReference>
<evidence type="ECO:0000256" key="4">
    <source>
        <dbReference type="ARBA" id="ARBA00012513"/>
    </source>
</evidence>
<feature type="transmembrane region" description="Helical" evidence="20">
    <location>
        <begin position="661"/>
        <end position="682"/>
    </location>
</feature>
<evidence type="ECO:0000256" key="10">
    <source>
        <dbReference type="ARBA" id="ARBA00022729"/>
    </source>
</evidence>
<keyword evidence="11" id="KW-0677">Repeat</keyword>
<dbReference type="GO" id="GO:0005886">
    <property type="term" value="C:plasma membrane"/>
    <property type="evidence" value="ECO:0007669"/>
    <property type="project" value="UniProtKB-SubCell"/>
</dbReference>
<evidence type="ECO:0000256" key="17">
    <source>
        <dbReference type="ARBA" id="ARBA00023170"/>
    </source>
</evidence>
<evidence type="ECO:0000256" key="8">
    <source>
        <dbReference type="ARBA" id="ARBA00022679"/>
    </source>
</evidence>
<dbReference type="EC" id="2.7.11.1" evidence="4"/>
<dbReference type="FunFam" id="3.30.200.20:FF:000432">
    <property type="entry name" value="LRR receptor-like serine/threonine-protein kinase EFR"/>
    <property type="match status" value="1"/>
</dbReference>
<keyword evidence="14 19" id="KW-0067">ATP-binding</keyword>
<dbReference type="FunFam" id="3.80.10.10:FF:000101">
    <property type="entry name" value="LRR receptor-like serine/threonine-protein kinase ERECTA"/>
    <property type="match status" value="1"/>
</dbReference>
<keyword evidence="16 20" id="KW-0472">Membrane</keyword>
<gene>
    <name evidence="22" type="ORF">O6P43_025027</name>
</gene>
<evidence type="ECO:0000313" key="23">
    <source>
        <dbReference type="Proteomes" id="UP001163823"/>
    </source>
</evidence>
<evidence type="ECO:0000256" key="1">
    <source>
        <dbReference type="ARBA" id="ARBA00004162"/>
    </source>
</evidence>
<feature type="transmembrane region" description="Helical" evidence="20">
    <location>
        <begin position="7"/>
        <end position="29"/>
    </location>
</feature>
<keyword evidence="9 20" id="KW-0812">Transmembrane</keyword>
<dbReference type="Proteomes" id="UP001163823">
    <property type="component" value="Chromosome 10"/>
</dbReference>
<evidence type="ECO:0000256" key="2">
    <source>
        <dbReference type="ARBA" id="ARBA00004479"/>
    </source>
</evidence>
<keyword evidence="6" id="KW-0723">Serine/threonine-protein kinase</keyword>
<dbReference type="SUPFAM" id="SSF56112">
    <property type="entry name" value="Protein kinase-like (PK-like)"/>
    <property type="match status" value="1"/>
</dbReference>
<dbReference type="EMBL" id="JARAOO010000010">
    <property type="protein sequence ID" value="KAJ7953305.1"/>
    <property type="molecule type" value="Genomic_DNA"/>
</dbReference>
<dbReference type="AlphaFoldDB" id="A0AAD7L9Q2"/>
<dbReference type="Pfam" id="PF00560">
    <property type="entry name" value="LRR_1"/>
    <property type="match status" value="4"/>
</dbReference>
<keyword evidence="8" id="KW-0808">Transferase</keyword>
<dbReference type="InterPro" id="IPR003591">
    <property type="entry name" value="Leu-rich_rpt_typical-subtyp"/>
</dbReference>
<evidence type="ECO:0000313" key="22">
    <source>
        <dbReference type="EMBL" id="KAJ7953305.1"/>
    </source>
</evidence>
<dbReference type="PROSITE" id="PS50011">
    <property type="entry name" value="PROTEIN_KINASE_DOM"/>
    <property type="match status" value="1"/>
</dbReference>
<dbReference type="InterPro" id="IPR032675">
    <property type="entry name" value="LRR_dom_sf"/>
</dbReference>
<keyword evidence="5" id="KW-1003">Cell membrane</keyword>
<dbReference type="InterPro" id="IPR051809">
    <property type="entry name" value="Plant_receptor-like_S/T_kinase"/>
</dbReference>
<evidence type="ECO:0000256" key="7">
    <source>
        <dbReference type="ARBA" id="ARBA00022614"/>
    </source>
</evidence>
<evidence type="ECO:0000256" key="6">
    <source>
        <dbReference type="ARBA" id="ARBA00022527"/>
    </source>
</evidence>
<comment type="subcellular location">
    <subcellularLocation>
        <location evidence="1">Cell membrane</location>
        <topology evidence="1">Single-pass membrane protein</topology>
    </subcellularLocation>
    <subcellularLocation>
        <location evidence="2">Membrane</location>
        <topology evidence="2">Single-pass type I membrane protein</topology>
    </subcellularLocation>
</comment>
<name>A0AAD7L9Q2_QUISA</name>
<dbReference type="Pfam" id="PF08263">
    <property type="entry name" value="LRRNT_2"/>
    <property type="match status" value="1"/>
</dbReference>
<keyword evidence="12 19" id="KW-0547">Nucleotide-binding</keyword>
<organism evidence="22 23">
    <name type="scientific">Quillaja saponaria</name>
    <name type="common">Soap bark tree</name>
    <dbReference type="NCBI Taxonomy" id="32244"/>
    <lineage>
        <taxon>Eukaryota</taxon>
        <taxon>Viridiplantae</taxon>
        <taxon>Streptophyta</taxon>
        <taxon>Embryophyta</taxon>
        <taxon>Tracheophyta</taxon>
        <taxon>Spermatophyta</taxon>
        <taxon>Magnoliopsida</taxon>
        <taxon>eudicotyledons</taxon>
        <taxon>Gunneridae</taxon>
        <taxon>Pentapetalae</taxon>
        <taxon>rosids</taxon>
        <taxon>fabids</taxon>
        <taxon>Fabales</taxon>
        <taxon>Quillajaceae</taxon>
        <taxon>Quillaja</taxon>
    </lineage>
</organism>
<keyword evidence="23" id="KW-1185">Reference proteome</keyword>
<feature type="domain" description="Protein kinase" evidence="21">
    <location>
        <begin position="715"/>
        <end position="1043"/>
    </location>
</feature>
<evidence type="ECO:0000256" key="20">
    <source>
        <dbReference type="SAM" id="Phobius"/>
    </source>
</evidence>
<dbReference type="InterPro" id="IPR013210">
    <property type="entry name" value="LRR_N_plant-typ"/>
</dbReference>
<sequence length="1064" mass="116110">MKPLTPILCLFWSSYLHMILLFSVSLLTLEHKNTACALGNETDQLALLKFKESLAIDPYNILSSWNRSTYFCNWHGITCGPKDQRVTDLDLQGYHLNGVISPYIGNLTFLRYINLQNNSLFGEIPPEVGHLFQLQQLYLSNNTLAGEIPANLTGCSELRILSLSGNKLVGKIPMEISSLVKLEEVYISVNNLTGEIPAFIGNLTSLRVLSLGVNNLEGNIPEEIGHLRNLSHISVAANKLSGMLPSSLFNMSSLTFFSAGVNQLNGSLPANMGLTLPNLQQFGIGINGFTGPIPVSISNASRLQLFNIPRNQFVGQVPNDLGNLKELWSLAVGRNLLGSNSSNDWDFLTSLANCSKLKVLDLNLNNFGGPLPNSIANLSAQLTQLYIGGNQISGTIPSGLGNLINLIGLDLEYNHFTGMIPTSFGNFEKMQVLTLNVNKLTGQIPSSIGNLGQLFLLDLSQNMLEGRIPPSLGYCKNLQSLAISENNFTGPIPSQVIGLSSLSLLLNLSHNSLSGSLPAEVGNLKSINSLDISENDLSGEIPVTIGNCMNLESLNLQGNSFDGVIPSSLVSLKGSLRHLDLSRNNLSGSIPEGITDFPVLEYLNVSFNMLNGEVPTEGIFQNSSAVSMAGNSKLCGGVTELHLPPCPIEVMKHRKNHALKLTVILVSVSFLLLLSACVAFYWMRKTNRKSSPTSSTIDQLPKISYQSLHQATNGFSLSNLIGSGNFGFVYEGTLESEETAVAIKVLNLQKKGAHKSFISECNALRNIRHRNLVKILTCCSSTDYSNNDFRALVFEYMTSGSLEKWLHPETESEHQPRTLDLLQRLNIVVDVASAVHYLHDQCEQPVIHCDLKPSNVLLDNDMIAHVGDFGLARLLSTINGISHKQTSTIGIKGTIGYAPPEYGMGGEVSTQGDVYSFGILVLEILTGRRPTDEMFKDGLNLHNHVKNAFPQKMLHIVDPTLFPKGLEHTAAAEENEKDGDLTERGEQNINTNTNSLSQMHPNVMKCLFSLFRIGLACSAESPKERMSIGEVTADVSSIKRAFLAVGLRDDSMYHNFENPAVQDF</sequence>
<keyword evidence="15 20" id="KW-1133">Transmembrane helix</keyword>
<dbReference type="SUPFAM" id="SSF52058">
    <property type="entry name" value="L domain-like"/>
    <property type="match status" value="1"/>
</dbReference>
<dbReference type="InterPro" id="IPR008271">
    <property type="entry name" value="Ser/Thr_kinase_AS"/>
</dbReference>
<evidence type="ECO:0000256" key="11">
    <source>
        <dbReference type="ARBA" id="ARBA00022737"/>
    </source>
</evidence>
<protein>
    <recommendedName>
        <fullName evidence="4">non-specific serine/threonine protein kinase</fullName>
        <ecNumber evidence="4">2.7.11.1</ecNumber>
    </recommendedName>
</protein>
<dbReference type="InterPro" id="IPR017441">
    <property type="entry name" value="Protein_kinase_ATP_BS"/>
</dbReference>
<dbReference type="Pfam" id="PF23598">
    <property type="entry name" value="LRR_14"/>
    <property type="match status" value="1"/>
</dbReference>
<reference evidence="22" key="1">
    <citation type="journal article" date="2023" name="Science">
        <title>Elucidation of the pathway for biosynthesis of saponin adjuvants from the soapbark tree.</title>
        <authorList>
            <person name="Reed J."/>
            <person name="Orme A."/>
            <person name="El-Demerdash A."/>
            <person name="Owen C."/>
            <person name="Martin L.B.B."/>
            <person name="Misra R.C."/>
            <person name="Kikuchi S."/>
            <person name="Rejzek M."/>
            <person name="Martin A.C."/>
            <person name="Harkess A."/>
            <person name="Leebens-Mack J."/>
            <person name="Louveau T."/>
            <person name="Stephenson M.J."/>
            <person name="Osbourn A."/>
        </authorList>
    </citation>
    <scope>NUCLEOTIDE SEQUENCE</scope>
    <source>
        <strain evidence="22">S10</strain>
    </source>
</reference>
<keyword evidence="18" id="KW-0325">Glycoprotein</keyword>
<dbReference type="KEGG" id="qsa:O6P43_025027"/>
<dbReference type="Pfam" id="PF13855">
    <property type="entry name" value="LRR_8"/>
    <property type="match status" value="2"/>
</dbReference>
<dbReference type="PANTHER" id="PTHR27008">
    <property type="entry name" value="OS04G0122200 PROTEIN"/>
    <property type="match status" value="1"/>
</dbReference>
<comment type="caution">
    <text evidence="22">The sequence shown here is derived from an EMBL/GenBank/DDBJ whole genome shotgun (WGS) entry which is preliminary data.</text>
</comment>
<dbReference type="Gene3D" id="3.80.10.10">
    <property type="entry name" value="Ribonuclease Inhibitor"/>
    <property type="match status" value="3"/>
</dbReference>
<evidence type="ECO:0000259" key="21">
    <source>
        <dbReference type="PROSITE" id="PS50011"/>
    </source>
</evidence>
<evidence type="ECO:0000256" key="18">
    <source>
        <dbReference type="ARBA" id="ARBA00023180"/>
    </source>
</evidence>
<keyword evidence="17 22" id="KW-0675">Receptor</keyword>
<dbReference type="GO" id="GO:0005524">
    <property type="term" value="F:ATP binding"/>
    <property type="evidence" value="ECO:0007669"/>
    <property type="project" value="UniProtKB-UniRule"/>
</dbReference>
<dbReference type="SUPFAM" id="SSF52047">
    <property type="entry name" value="RNI-like"/>
    <property type="match status" value="1"/>
</dbReference>
<dbReference type="FunFam" id="3.80.10.10:FF:000288">
    <property type="entry name" value="LRR receptor-like serine/threonine-protein kinase EFR"/>
    <property type="match status" value="1"/>
</dbReference>
<evidence type="ECO:0000256" key="19">
    <source>
        <dbReference type="PROSITE-ProRule" id="PRU10141"/>
    </source>
</evidence>
<dbReference type="InterPro" id="IPR055414">
    <property type="entry name" value="LRR_R13L4/SHOC2-like"/>
</dbReference>
<dbReference type="PROSITE" id="PS00108">
    <property type="entry name" value="PROTEIN_KINASE_ST"/>
    <property type="match status" value="1"/>
</dbReference>
<dbReference type="InterPro" id="IPR000719">
    <property type="entry name" value="Prot_kinase_dom"/>
</dbReference>
<dbReference type="FunFam" id="3.80.10.10:FF:000041">
    <property type="entry name" value="LRR receptor-like serine/threonine-protein kinase ERECTA"/>
    <property type="match status" value="1"/>
</dbReference>
<dbReference type="PANTHER" id="PTHR27008:SF592">
    <property type="entry name" value="LEUCINE-RICH REPEAT RECEPTOR-LIKE PROTEIN KINASE FAMILY PROTEIN-RELATED"/>
    <property type="match status" value="1"/>
</dbReference>
<comment type="similarity">
    <text evidence="3">Belongs to the protein kinase superfamily. Ser/Thr protein kinase family.</text>
</comment>
<dbReference type="SMART" id="SM00220">
    <property type="entry name" value="S_TKc"/>
    <property type="match status" value="1"/>
</dbReference>
<dbReference type="GO" id="GO:0004674">
    <property type="term" value="F:protein serine/threonine kinase activity"/>
    <property type="evidence" value="ECO:0007669"/>
    <property type="project" value="UniProtKB-KW"/>
</dbReference>
<keyword evidence="7" id="KW-0433">Leucine-rich repeat</keyword>
<feature type="binding site" evidence="19">
    <location>
        <position position="744"/>
    </location>
    <ligand>
        <name>ATP</name>
        <dbReference type="ChEBI" id="CHEBI:30616"/>
    </ligand>
</feature>
<accession>A0AAD7L9Q2</accession>